<accession>A0A0E9WFW1</accession>
<reference evidence="1" key="1">
    <citation type="submission" date="2014-11" db="EMBL/GenBank/DDBJ databases">
        <authorList>
            <person name="Amaro Gonzalez C."/>
        </authorList>
    </citation>
    <scope>NUCLEOTIDE SEQUENCE</scope>
</reference>
<protein>
    <submittedName>
        <fullName evidence="1">Uncharacterized protein</fullName>
    </submittedName>
</protein>
<dbReference type="AlphaFoldDB" id="A0A0E9WFW1"/>
<evidence type="ECO:0000313" key="1">
    <source>
        <dbReference type="EMBL" id="JAH89201.1"/>
    </source>
</evidence>
<proteinExistence type="predicted"/>
<name>A0A0E9WFW1_ANGAN</name>
<organism evidence="1">
    <name type="scientific">Anguilla anguilla</name>
    <name type="common">European freshwater eel</name>
    <name type="synonym">Muraena anguilla</name>
    <dbReference type="NCBI Taxonomy" id="7936"/>
    <lineage>
        <taxon>Eukaryota</taxon>
        <taxon>Metazoa</taxon>
        <taxon>Chordata</taxon>
        <taxon>Craniata</taxon>
        <taxon>Vertebrata</taxon>
        <taxon>Euteleostomi</taxon>
        <taxon>Actinopterygii</taxon>
        <taxon>Neopterygii</taxon>
        <taxon>Teleostei</taxon>
        <taxon>Anguilliformes</taxon>
        <taxon>Anguillidae</taxon>
        <taxon>Anguilla</taxon>
    </lineage>
</organism>
<reference evidence="1" key="2">
    <citation type="journal article" date="2015" name="Fish Shellfish Immunol.">
        <title>Early steps in the European eel (Anguilla anguilla)-Vibrio vulnificus interaction in the gills: Role of the RtxA13 toxin.</title>
        <authorList>
            <person name="Callol A."/>
            <person name="Pajuelo D."/>
            <person name="Ebbesson L."/>
            <person name="Teles M."/>
            <person name="MacKenzie S."/>
            <person name="Amaro C."/>
        </authorList>
    </citation>
    <scope>NUCLEOTIDE SEQUENCE</scope>
</reference>
<dbReference type="EMBL" id="GBXM01019376">
    <property type="protein sequence ID" value="JAH89201.1"/>
    <property type="molecule type" value="Transcribed_RNA"/>
</dbReference>
<sequence>MTLVSNYNHFMQSEGYRGLNEMIKMICDVSCFYVLYYVT</sequence>